<dbReference type="Proteomes" id="UP000198280">
    <property type="component" value="Unassembled WGS sequence"/>
</dbReference>
<dbReference type="EMBL" id="FZOF01000028">
    <property type="protein sequence ID" value="SNT46328.1"/>
    <property type="molecule type" value="Genomic_DNA"/>
</dbReference>
<keyword evidence="2" id="KW-1185">Reference proteome</keyword>
<evidence type="ECO:0000313" key="2">
    <source>
        <dbReference type="Proteomes" id="UP000198280"/>
    </source>
</evidence>
<reference evidence="1 2" key="1">
    <citation type="submission" date="2017-06" db="EMBL/GenBank/DDBJ databases">
        <authorList>
            <person name="Kim H.J."/>
            <person name="Triplett B.A."/>
        </authorList>
    </citation>
    <scope>NUCLEOTIDE SEQUENCE [LARGE SCALE GENOMIC DNA]</scope>
    <source>
        <strain evidence="1 2">CGMCC 4.1858</strain>
    </source>
</reference>
<dbReference type="AlphaFoldDB" id="A0A239MWI1"/>
<protein>
    <submittedName>
        <fullName evidence="1">Uncharacterized protein</fullName>
    </submittedName>
</protein>
<proteinExistence type="predicted"/>
<organism evidence="1 2">
    <name type="scientific">Actinacidiphila glaucinigra</name>
    <dbReference type="NCBI Taxonomy" id="235986"/>
    <lineage>
        <taxon>Bacteria</taxon>
        <taxon>Bacillati</taxon>
        <taxon>Actinomycetota</taxon>
        <taxon>Actinomycetes</taxon>
        <taxon>Kitasatosporales</taxon>
        <taxon>Streptomycetaceae</taxon>
        <taxon>Actinacidiphila</taxon>
    </lineage>
</organism>
<name>A0A239MWI1_9ACTN</name>
<gene>
    <name evidence="1" type="ORF">SAMN05216252_1287</name>
</gene>
<sequence length="53" mass="5648">MRFPDKPTKGAVAYALATDAAGDHPAAARALHRGRGFHVLGPRTGMTAYRGER</sequence>
<accession>A0A239MWI1</accession>
<evidence type="ECO:0000313" key="1">
    <source>
        <dbReference type="EMBL" id="SNT46328.1"/>
    </source>
</evidence>